<keyword evidence="5" id="KW-0443">Lipid metabolism</keyword>
<dbReference type="GO" id="GO:0031210">
    <property type="term" value="F:phosphatidylcholine binding"/>
    <property type="evidence" value="ECO:0007669"/>
    <property type="project" value="TreeGrafter"/>
</dbReference>
<evidence type="ECO:0000256" key="8">
    <source>
        <dbReference type="ARBA" id="ARBA00026101"/>
    </source>
</evidence>
<dbReference type="CDD" id="cd02174">
    <property type="entry name" value="CCT"/>
    <property type="match status" value="1"/>
</dbReference>
<keyword evidence="6" id="KW-0594">Phospholipid biosynthesis</keyword>
<feature type="domain" description="Cytidyltransferase-like" evidence="9">
    <location>
        <begin position="40"/>
        <end position="167"/>
    </location>
</feature>
<evidence type="ECO:0000256" key="3">
    <source>
        <dbReference type="ARBA" id="ARBA00022679"/>
    </source>
</evidence>
<dbReference type="OMA" id="FHYGHSR"/>
<dbReference type="NCBIfam" id="TIGR00125">
    <property type="entry name" value="cyt_tran_rel"/>
    <property type="match status" value="1"/>
</dbReference>
<dbReference type="PANTHER" id="PTHR10739">
    <property type="entry name" value="CYTIDYLYLTRANSFERASE"/>
    <property type="match status" value="1"/>
</dbReference>
<evidence type="ECO:0000256" key="4">
    <source>
        <dbReference type="ARBA" id="ARBA00022695"/>
    </source>
</evidence>
<dbReference type="InterPro" id="IPR014729">
    <property type="entry name" value="Rossmann-like_a/b/a_fold"/>
</dbReference>
<evidence type="ECO:0000259" key="9">
    <source>
        <dbReference type="Pfam" id="PF01467"/>
    </source>
</evidence>
<keyword evidence="4" id="KW-0548">Nucleotidyltransferase</keyword>
<protein>
    <recommendedName>
        <fullName evidence="8">choline-phosphate cytidylyltransferase</fullName>
        <ecNumber evidence="8">2.7.7.15</ecNumber>
    </recommendedName>
</protein>
<evidence type="ECO:0000256" key="1">
    <source>
        <dbReference type="ARBA" id="ARBA00010101"/>
    </source>
</evidence>
<evidence type="ECO:0000256" key="6">
    <source>
        <dbReference type="ARBA" id="ARBA00023209"/>
    </source>
</evidence>
<evidence type="ECO:0000313" key="10">
    <source>
        <dbReference type="EMBL" id="ELA40994.1"/>
    </source>
</evidence>
<dbReference type="InterPro" id="IPR045049">
    <property type="entry name" value="Pcy1-like"/>
</dbReference>
<dbReference type="InterPro" id="IPR004821">
    <property type="entry name" value="Cyt_trans-like"/>
</dbReference>
<keyword evidence="2" id="KW-0444">Lipid biosynthesis</keyword>
<comment type="similarity">
    <text evidence="1">Belongs to the cytidylyltransferase family.</text>
</comment>
<dbReference type="GO" id="GO:0005635">
    <property type="term" value="C:nuclear envelope"/>
    <property type="evidence" value="ECO:0007669"/>
    <property type="project" value="TreeGrafter"/>
</dbReference>
<dbReference type="HOGENOM" id="CLU_034585_4_1_1"/>
<dbReference type="Pfam" id="PF01467">
    <property type="entry name" value="CTP_transf_like"/>
    <property type="match status" value="1"/>
</dbReference>
<dbReference type="STRING" id="993615.L2GK35"/>
<evidence type="ECO:0000256" key="7">
    <source>
        <dbReference type="ARBA" id="ARBA00023264"/>
    </source>
</evidence>
<evidence type="ECO:0000313" key="11">
    <source>
        <dbReference type="Proteomes" id="UP000011082"/>
    </source>
</evidence>
<evidence type="ECO:0000256" key="2">
    <source>
        <dbReference type="ARBA" id="ARBA00022516"/>
    </source>
</evidence>
<dbReference type="VEuPathDB" id="MicrosporidiaDB:VICG_01953"/>
<dbReference type="GO" id="GO:0004105">
    <property type="term" value="F:choline-phosphate cytidylyltransferase activity"/>
    <property type="evidence" value="ECO:0007669"/>
    <property type="project" value="UniProtKB-EC"/>
</dbReference>
<dbReference type="AlphaFoldDB" id="L2GK35"/>
<keyword evidence="11" id="KW-1185">Reference proteome</keyword>
<accession>L2GK35</accession>
<dbReference type="InterPro" id="IPR041723">
    <property type="entry name" value="CCT"/>
</dbReference>
<organism evidence="10 11">
    <name type="scientific">Vittaforma corneae (strain ATCC 50505)</name>
    <name type="common">Microsporidian parasite</name>
    <name type="synonym">Nosema corneum</name>
    <dbReference type="NCBI Taxonomy" id="993615"/>
    <lineage>
        <taxon>Eukaryota</taxon>
        <taxon>Fungi</taxon>
        <taxon>Fungi incertae sedis</taxon>
        <taxon>Microsporidia</taxon>
        <taxon>Nosematidae</taxon>
        <taxon>Vittaforma</taxon>
    </lineage>
</organism>
<dbReference type="PANTHER" id="PTHR10739:SF13">
    <property type="entry name" value="CHOLINE-PHOSPHATE CYTIDYLYLTRANSFERASE"/>
    <property type="match status" value="1"/>
</dbReference>
<dbReference type="GeneID" id="19882663"/>
<evidence type="ECO:0000256" key="5">
    <source>
        <dbReference type="ARBA" id="ARBA00023098"/>
    </source>
</evidence>
<dbReference type="Gene3D" id="3.40.50.620">
    <property type="entry name" value="HUPs"/>
    <property type="match status" value="1"/>
</dbReference>
<dbReference type="EMBL" id="JH370152">
    <property type="protein sequence ID" value="ELA40994.1"/>
    <property type="molecule type" value="Genomic_DNA"/>
</dbReference>
<keyword evidence="3" id="KW-0808">Transferase</keyword>
<dbReference type="SUPFAM" id="SSF52374">
    <property type="entry name" value="Nucleotidylyl transferase"/>
    <property type="match status" value="1"/>
</dbReference>
<dbReference type="OrthoDB" id="17102at2759"/>
<dbReference type="InParanoid" id="L2GK35"/>
<gene>
    <name evidence="10" type="ORF">VICG_01953</name>
</gene>
<reference evidence="11" key="1">
    <citation type="submission" date="2011-05" db="EMBL/GenBank/DDBJ databases">
        <title>The genome sequence of Vittaforma corneae strain ATCC 50505.</title>
        <authorList>
            <consortium name="The Broad Institute Genome Sequencing Platform"/>
            <person name="Cuomo C."/>
            <person name="Didier E."/>
            <person name="Bowers L."/>
            <person name="Young S.K."/>
            <person name="Zeng Q."/>
            <person name="Gargeya S."/>
            <person name="Fitzgerald M."/>
            <person name="Haas B."/>
            <person name="Abouelleil A."/>
            <person name="Alvarado L."/>
            <person name="Arachchi H.M."/>
            <person name="Berlin A."/>
            <person name="Chapman S.B."/>
            <person name="Gearin G."/>
            <person name="Goldberg J."/>
            <person name="Griggs A."/>
            <person name="Gujja S."/>
            <person name="Hansen M."/>
            <person name="Heiman D."/>
            <person name="Howarth C."/>
            <person name="Larimer J."/>
            <person name="Lui A."/>
            <person name="MacDonald P.J.P."/>
            <person name="McCowen C."/>
            <person name="Montmayeur A."/>
            <person name="Murphy C."/>
            <person name="Neiman D."/>
            <person name="Pearson M."/>
            <person name="Priest M."/>
            <person name="Roberts A."/>
            <person name="Saif S."/>
            <person name="Shea T."/>
            <person name="Sisk P."/>
            <person name="Stolte C."/>
            <person name="Sykes S."/>
            <person name="Wortman J."/>
            <person name="Nusbaum C."/>
            <person name="Birren B."/>
        </authorList>
    </citation>
    <scope>NUCLEOTIDE SEQUENCE [LARGE SCALE GENOMIC DNA]</scope>
    <source>
        <strain evidence="11">ATCC 50505</strain>
    </source>
</reference>
<proteinExistence type="inferred from homology"/>
<dbReference type="RefSeq" id="XP_007605398.1">
    <property type="nucleotide sequence ID" value="XM_007605336.1"/>
</dbReference>
<dbReference type="EC" id="2.7.7.15" evidence="8"/>
<dbReference type="FunCoup" id="L2GK35">
    <property type="interactions" value="65"/>
</dbReference>
<keyword evidence="7" id="KW-1208">Phospholipid metabolism</keyword>
<name>L2GK35_VITCO</name>
<sequence length="267" mass="31637">MLKREFILAKPNYPTDDRYEDVIFAEKEYKIPVDRHVRIYCDGIFDLFHYGHARLFSQVKALFPNVQVIVGICSDELTTKFKGSLVMSERERYESVLHCKYVDEVIEDAPWVLDMEFLEKHRIDYVAHDELPYAHIGTNDVYELVKSKGMFIPTKRARKISTTGLITRIIRDYELFLRRQVLRGISYKDLNISILKREQIKLQNSLVSDVKCMKEEFKLALCYWENLSKTMIQKFKASFFKNHRSDKENLFARIFRVGESIKTPLKE</sequence>
<dbReference type="Proteomes" id="UP000011082">
    <property type="component" value="Unassembled WGS sequence"/>
</dbReference>